<dbReference type="Proteomes" id="UP000594638">
    <property type="component" value="Unassembled WGS sequence"/>
</dbReference>
<comment type="subcellular location">
    <subcellularLocation>
        <location evidence="1">Nucleus</location>
    </subcellularLocation>
</comment>
<dbReference type="AlphaFoldDB" id="A0A8S0TUG6"/>
<dbReference type="PANTHER" id="PTHR17598">
    <property type="entry name" value="DNA POLYMERASE DELTA SUBUNIT 3"/>
    <property type="match status" value="1"/>
</dbReference>
<dbReference type="GO" id="GO:0006297">
    <property type="term" value="P:nucleotide-excision repair, DNA gap filling"/>
    <property type="evidence" value="ECO:0007669"/>
    <property type="project" value="TreeGrafter"/>
</dbReference>
<feature type="region of interest" description="Disordered" evidence="5">
    <location>
        <begin position="215"/>
        <end position="251"/>
    </location>
</feature>
<organism evidence="6 7">
    <name type="scientific">Olea europaea subsp. europaea</name>
    <dbReference type="NCBI Taxonomy" id="158383"/>
    <lineage>
        <taxon>Eukaryota</taxon>
        <taxon>Viridiplantae</taxon>
        <taxon>Streptophyta</taxon>
        <taxon>Embryophyta</taxon>
        <taxon>Tracheophyta</taxon>
        <taxon>Spermatophyta</taxon>
        <taxon>Magnoliopsida</taxon>
        <taxon>eudicotyledons</taxon>
        <taxon>Gunneridae</taxon>
        <taxon>Pentapetalae</taxon>
        <taxon>asterids</taxon>
        <taxon>lamiids</taxon>
        <taxon>Lamiales</taxon>
        <taxon>Oleaceae</taxon>
        <taxon>Oleeae</taxon>
        <taxon>Olea</taxon>
    </lineage>
</organism>
<feature type="region of interest" description="Disordered" evidence="5">
    <location>
        <begin position="330"/>
        <end position="407"/>
    </location>
</feature>
<keyword evidence="7" id="KW-1185">Reference proteome</keyword>
<dbReference type="Gene3D" id="3.90.1030.20">
    <property type="entry name" value="DNA polymerase delta, p66 (Cdc27) subunit, wHTH domain"/>
    <property type="match status" value="1"/>
</dbReference>
<reference evidence="6 7" key="1">
    <citation type="submission" date="2019-12" db="EMBL/GenBank/DDBJ databases">
        <authorList>
            <person name="Alioto T."/>
            <person name="Alioto T."/>
            <person name="Gomez Garrido J."/>
        </authorList>
    </citation>
    <scope>NUCLEOTIDE SEQUENCE [LARGE SCALE GENOMIC DNA]</scope>
</reference>
<accession>A0A8S0TUG6</accession>
<dbReference type="InterPro" id="IPR041913">
    <property type="entry name" value="POLD3_sf"/>
</dbReference>
<dbReference type="Pfam" id="PF09507">
    <property type="entry name" value="CDC27"/>
    <property type="match status" value="1"/>
</dbReference>
<feature type="compositionally biased region" description="Basic and acidic residues" evidence="5">
    <location>
        <begin position="365"/>
        <end position="392"/>
    </location>
</feature>
<dbReference type="PANTHER" id="PTHR17598:SF13">
    <property type="entry name" value="DNA POLYMERASE DELTA SUBUNIT 3"/>
    <property type="match status" value="1"/>
</dbReference>
<evidence type="ECO:0000256" key="2">
    <source>
        <dbReference type="ARBA" id="ARBA00017589"/>
    </source>
</evidence>
<feature type="compositionally biased region" description="Low complexity" evidence="5">
    <location>
        <begin position="352"/>
        <end position="363"/>
    </location>
</feature>
<name>A0A8S0TUG6_OLEEU</name>
<feature type="region of interest" description="Disordered" evidence="5">
    <location>
        <begin position="450"/>
        <end position="518"/>
    </location>
</feature>
<sequence length="518" mass="56489">MAEIETLGILDEIQALVSDKLQVVSYKWLSRNFLVSSNSAKRLLQEFVEKHGNELEVIYSLSGWLKNNSSDYHIRLVSKHKLAEAKQEFDVSCSVQVYSVQACIPKDPAVLWNAEFVQAEDLSRQPLTVDNCLRDNRFCGVSNSFVKRNAGGKLLGAPGPQAKSSEVSGTSKNNSALEIALLHPQQQVVQQSSSITSPGMVKDVKSECYVRVDNEKRAKPAADKEKVPQLVPNKKKTQSDKKNSGTGGALANMWGNASAKLKPDGASAQCKNAATNSAATAEAQICAREAVEYGSSDEDRQDFNIKRTSNGEGNRKRRVVFDYSDEEDELKDAVSLESPDPPKKTTLGSKQSLNTSGLGSNLSFNEEKESNVKEVKEADKTINHPLRRETSDVSKGMDSAVPSSDNILNRVPATDVDVKDNVVDSGPKRRKVLKTRIDMRGREVTEVVWEGEEPETKHDSNTAKIAGNNTVNSAVNRPPVARKSSAVGNSVPASKAGNKKAGNKDTKQGNILSFFKKV</sequence>
<evidence type="ECO:0000256" key="3">
    <source>
        <dbReference type="ARBA" id="ARBA00022705"/>
    </source>
</evidence>
<evidence type="ECO:0000256" key="5">
    <source>
        <dbReference type="SAM" id="MobiDB-lite"/>
    </source>
</evidence>
<dbReference type="GO" id="GO:1904161">
    <property type="term" value="P:DNA synthesis involved in UV-damage excision repair"/>
    <property type="evidence" value="ECO:0007669"/>
    <property type="project" value="TreeGrafter"/>
</dbReference>
<dbReference type="GO" id="GO:0003887">
    <property type="term" value="F:DNA-directed DNA polymerase activity"/>
    <property type="evidence" value="ECO:0007669"/>
    <property type="project" value="UniProtKB-KW"/>
</dbReference>
<keyword evidence="3" id="KW-0235">DNA replication</keyword>
<keyword evidence="6" id="KW-0808">Transferase</keyword>
<keyword evidence="4" id="KW-0539">Nucleus</keyword>
<feature type="compositionally biased region" description="Basic and acidic residues" evidence="5">
    <location>
        <begin position="215"/>
        <end position="227"/>
    </location>
</feature>
<dbReference type="EMBL" id="CACTIH010007279">
    <property type="protein sequence ID" value="CAA3007623.1"/>
    <property type="molecule type" value="Genomic_DNA"/>
</dbReference>
<comment type="caution">
    <text evidence="6">The sequence shown here is derived from an EMBL/GenBank/DDBJ whole genome shotgun (WGS) entry which is preliminary data.</text>
</comment>
<dbReference type="OrthoDB" id="514823at2759"/>
<gene>
    <name evidence="6" type="ORF">OLEA9_A111506</name>
</gene>
<evidence type="ECO:0000313" key="6">
    <source>
        <dbReference type="EMBL" id="CAA3007623.1"/>
    </source>
</evidence>
<dbReference type="GO" id="GO:0006271">
    <property type="term" value="P:DNA strand elongation involved in DNA replication"/>
    <property type="evidence" value="ECO:0007669"/>
    <property type="project" value="TreeGrafter"/>
</dbReference>
<keyword evidence="6" id="KW-0548">Nucleotidyltransferase</keyword>
<evidence type="ECO:0000313" key="7">
    <source>
        <dbReference type="Proteomes" id="UP000594638"/>
    </source>
</evidence>
<evidence type="ECO:0000256" key="4">
    <source>
        <dbReference type="ARBA" id="ARBA00023242"/>
    </source>
</evidence>
<keyword evidence="6" id="KW-0239">DNA-directed DNA polymerase</keyword>
<evidence type="ECO:0000256" key="1">
    <source>
        <dbReference type="ARBA" id="ARBA00004123"/>
    </source>
</evidence>
<dbReference type="Gramene" id="OE9A111506T1">
    <property type="protein sequence ID" value="OE9A111506C1"/>
    <property type="gene ID" value="OE9A111506"/>
</dbReference>
<protein>
    <recommendedName>
        <fullName evidence="2">DNA polymerase delta subunit 3</fullName>
    </recommendedName>
</protein>
<proteinExistence type="predicted"/>
<dbReference type="FunFam" id="3.90.1030.20:FF:000002">
    <property type="entry name" value="DNA polymerase delta subunit"/>
    <property type="match status" value="1"/>
</dbReference>
<dbReference type="InterPro" id="IPR019038">
    <property type="entry name" value="POLD3"/>
</dbReference>
<dbReference type="GO" id="GO:0043625">
    <property type="term" value="C:delta DNA polymerase complex"/>
    <property type="evidence" value="ECO:0007669"/>
    <property type="project" value="InterPro"/>
</dbReference>